<dbReference type="PANTHER" id="PTHR38038">
    <property type="entry name" value="PENICILLIN-BINDING PROTEIN ACTIVATOR LPOA"/>
    <property type="match status" value="1"/>
</dbReference>
<evidence type="ECO:0000256" key="1">
    <source>
        <dbReference type="ARBA" id="ARBA00023136"/>
    </source>
</evidence>
<feature type="non-terminal residue" evidence="2">
    <location>
        <position position="277"/>
    </location>
</feature>
<feature type="non-terminal residue" evidence="2">
    <location>
        <position position="1"/>
    </location>
</feature>
<dbReference type="PANTHER" id="PTHR38038:SF1">
    <property type="entry name" value="PENICILLIN-BINDING PROTEIN ACTIVATOR LPOA"/>
    <property type="match status" value="1"/>
</dbReference>
<dbReference type="GO" id="GO:0031241">
    <property type="term" value="C:periplasmic side of cell outer membrane"/>
    <property type="evidence" value="ECO:0007669"/>
    <property type="project" value="TreeGrafter"/>
</dbReference>
<proteinExistence type="predicted"/>
<dbReference type="Pfam" id="PF04348">
    <property type="entry name" value="LppC"/>
    <property type="match status" value="1"/>
</dbReference>
<gene>
    <name evidence="2" type="ORF">METZ01_LOCUS410965</name>
</gene>
<name>A0A382WJ65_9ZZZZ</name>
<dbReference type="Gene3D" id="3.40.50.2300">
    <property type="match status" value="1"/>
</dbReference>
<dbReference type="InterPro" id="IPR007443">
    <property type="entry name" value="LpoA"/>
</dbReference>
<protein>
    <recommendedName>
        <fullName evidence="3">LppC family lipoprotein</fullName>
    </recommendedName>
</protein>
<dbReference type="SUPFAM" id="SSF53822">
    <property type="entry name" value="Periplasmic binding protein-like I"/>
    <property type="match status" value="1"/>
</dbReference>
<reference evidence="2" key="1">
    <citation type="submission" date="2018-05" db="EMBL/GenBank/DDBJ databases">
        <authorList>
            <person name="Lanie J.A."/>
            <person name="Ng W.-L."/>
            <person name="Kazmierczak K.M."/>
            <person name="Andrzejewski T.M."/>
            <person name="Davidsen T.M."/>
            <person name="Wayne K.J."/>
            <person name="Tettelin H."/>
            <person name="Glass J.I."/>
            <person name="Rusch D."/>
            <person name="Podicherti R."/>
            <person name="Tsui H.-C.T."/>
            <person name="Winkler M.E."/>
        </authorList>
    </citation>
    <scope>NUCLEOTIDE SEQUENCE</scope>
</reference>
<sequence>VSNLVASSTLPVPTLLLGSHNSGSKPNALFLDLSRRAEAQSLVPHARARVLQHALILYSPSKVHKSAADAAATAWHEQGGIIADRAGLAPQVSDYSAILSRLLGLTQSQQRTGTLKGILTDQLPVTALPRIRQDLDVIFLFTDQATARLLKPQIDFHYAGKLPVYSQNTIFSGKADVVNDLDLEGMLFSDMPWLVRQTGRFGRASADSSAATDYQHSAIGRLFALGLDAYRLTCHIPKRQDQPNWQYAGASGRISISVDGRIKRLPDWATFNKGSPQ</sequence>
<dbReference type="GO" id="GO:0030234">
    <property type="term" value="F:enzyme regulator activity"/>
    <property type="evidence" value="ECO:0007669"/>
    <property type="project" value="TreeGrafter"/>
</dbReference>
<evidence type="ECO:0000313" key="2">
    <source>
        <dbReference type="EMBL" id="SVD58111.1"/>
    </source>
</evidence>
<dbReference type="CDD" id="cd06339">
    <property type="entry name" value="PBP1_YraM_LppC_lipoprotein-like"/>
    <property type="match status" value="1"/>
</dbReference>
<dbReference type="GO" id="GO:0009252">
    <property type="term" value="P:peptidoglycan biosynthetic process"/>
    <property type="evidence" value="ECO:0007669"/>
    <property type="project" value="TreeGrafter"/>
</dbReference>
<evidence type="ECO:0008006" key="3">
    <source>
        <dbReference type="Google" id="ProtNLM"/>
    </source>
</evidence>
<accession>A0A382WJ65</accession>
<dbReference type="InterPro" id="IPR028082">
    <property type="entry name" value="Peripla_BP_I"/>
</dbReference>
<keyword evidence="1" id="KW-0472">Membrane</keyword>
<dbReference type="EMBL" id="UINC01159815">
    <property type="protein sequence ID" value="SVD58111.1"/>
    <property type="molecule type" value="Genomic_DNA"/>
</dbReference>
<dbReference type="AlphaFoldDB" id="A0A382WJ65"/>
<organism evidence="2">
    <name type="scientific">marine metagenome</name>
    <dbReference type="NCBI Taxonomy" id="408172"/>
    <lineage>
        <taxon>unclassified sequences</taxon>
        <taxon>metagenomes</taxon>
        <taxon>ecological metagenomes</taxon>
    </lineage>
</organism>